<gene>
    <name evidence="1" type="ORF">NMU03_00695</name>
</gene>
<keyword evidence="2" id="KW-1185">Reference proteome</keyword>
<organism evidence="1 2">
    <name type="scientific">Allocoprobacillus halotolerans</name>
    <dbReference type="NCBI Taxonomy" id="2944914"/>
    <lineage>
        <taxon>Bacteria</taxon>
        <taxon>Bacillati</taxon>
        <taxon>Bacillota</taxon>
        <taxon>Erysipelotrichia</taxon>
        <taxon>Erysipelotrichales</taxon>
        <taxon>Erysipelotrichaceae</taxon>
        <taxon>Allocoprobacillus</taxon>
    </lineage>
</organism>
<sequence>MSDAVKEELVKRSRKVAFMGVVSEDTETFTRMTKFTDFSKSSNPTEYSRQYVDEDGEVTDVTGYSPEISYAFDYYTNNVVHSDIIDITDNEKTGDDAVRNIIIVDFTRPVESQENQYYGKKRPYAIIPDSEGDSTDAYTYSGTLRNKGAFEEVKVQSSDGWKTCTVVVSA</sequence>
<evidence type="ECO:0000313" key="1">
    <source>
        <dbReference type="EMBL" id="UTY39385.1"/>
    </source>
</evidence>
<reference evidence="1" key="1">
    <citation type="submission" date="2022-07" db="EMBL/GenBank/DDBJ databases">
        <title>Faecal culturing of patients with breast cancer.</title>
        <authorList>
            <person name="Teng N.M.Y."/>
            <person name="Kiu R."/>
            <person name="Evans R."/>
            <person name="Baker D.J."/>
            <person name="Zenner C."/>
            <person name="Robinson S.D."/>
            <person name="Hall L.J."/>
        </authorList>
    </citation>
    <scope>NUCLEOTIDE SEQUENCE</scope>
    <source>
        <strain evidence="1">LH1062</strain>
    </source>
</reference>
<dbReference type="RefSeq" id="WP_290140445.1">
    <property type="nucleotide sequence ID" value="NZ_CP101620.1"/>
</dbReference>
<name>A0ABY5I342_9FIRM</name>
<evidence type="ECO:0000313" key="2">
    <source>
        <dbReference type="Proteomes" id="UP001060112"/>
    </source>
</evidence>
<dbReference type="Proteomes" id="UP001060112">
    <property type="component" value="Chromosome"/>
</dbReference>
<proteinExistence type="predicted"/>
<dbReference type="EMBL" id="CP101620">
    <property type="protein sequence ID" value="UTY39385.1"/>
    <property type="molecule type" value="Genomic_DNA"/>
</dbReference>
<protein>
    <recommendedName>
        <fullName evidence="3">Phage tail protein</fullName>
    </recommendedName>
</protein>
<accession>A0ABY5I342</accession>
<evidence type="ECO:0008006" key="3">
    <source>
        <dbReference type="Google" id="ProtNLM"/>
    </source>
</evidence>